<dbReference type="EC" id="3.4.11.18" evidence="6 7"/>
<organism evidence="9 10">
    <name type="scientific">Candidatus Cryosericum septentrionale</name>
    <dbReference type="NCBI Taxonomy" id="2290913"/>
    <lineage>
        <taxon>Bacteria</taxon>
        <taxon>Pseudomonadati</taxon>
        <taxon>Caldisericota/Cryosericota group</taxon>
        <taxon>Candidatus Cryosericota</taxon>
        <taxon>Candidatus Cryosericia</taxon>
        <taxon>Candidatus Cryosericales</taxon>
        <taxon>Candidatus Cryosericaceae</taxon>
        <taxon>Candidatus Cryosericum</taxon>
    </lineage>
</organism>
<dbReference type="CDD" id="cd01086">
    <property type="entry name" value="MetAP1"/>
    <property type="match status" value="1"/>
</dbReference>
<evidence type="ECO:0000313" key="10">
    <source>
        <dbReference type="Proteomes" id="UP000266113"/>
    </source>
</evidence>
<dbReference type="GO" id="GO:0006508">
    <property type="term" value="P:proteolysis"/>
    <property type="evidence" value="ECO:0007669"/>
    <property type="project" value="UniProtKB-KW"/>
</dbReference>
<dbReference type="PROSITE" id="PS00680">
    <property type="entry name" value="MAP_1"/>
    <property type="match status" value="1"/>
</dbReference>
<reference evidence="9 10" key="1">
    <citation type="submission" date="2018-09" db="EMBL/GenBank/DDBJ databases">
        <title>Discovery and Ecogenomic Context for Candidatus Cryosericales, a Global Caldiserica Order Active in Thawing Permafrost.</title>
        <authorList>
            <person name="Martinez M.A."/>
            <person name="Woodcroft B.J."/>
            <person name="Ignacio Espinoza J.C."/>
            <person name="Zayed A."/>
            <person name="Singleton C.M."/>
            <person name="Boyd J."/>
            <person name="Li Y.-F."/>
            <person name="Purvine S."/>
            <person name="Maughan H."/>
            <person name="Hodgkins S.B."/>
            <person name="Anderson D."/>
            <person name="Sederholm M."/>
            <person name="Temperton B."/>
            <person name="Saleska S.R."/>
            <person name="Tyson G.W."/>
            <person name="Rich V.I."/>
        </authorList>
    </citation>
    <scope>NUCLEOTIDE SEQUENCE [LARGE SCALE GENOMIC DNA]</scope>
    <source>
        <strain evidence="9 10">SMC1</strain>
    </source>
</reference>
<proteinExistence type="inferred from homology"/>
<dbReference type="HAMAP" id="MF_01974">
    <property type="entry name" value="MetAP_1"/>
    <property type="match status" value="1"/>
</dbReference>
<evidence type="ECO:0000259" key="8">
    <source>
        <dbReference type="Pfam" id="PF00557"/>
    </source>
</evidence>
<protein>
    <recommendedName>
        <fullName evidence="6 7">Methionine aminopeptidase</fullName>
        <shortName evidence="6">MAP</shortName>
        <shortName evidence="6">MetAP</shortName>
        <ecNumber evidence="6 7">3.4.11.18</ecNumber>
    </recommendedName>
    <alternativeName>
        <fullName evidence="6">Peptidase M</fullName>
    </alternativeName>
</protein>
<dbReference type="OrthoDB" id="9802055at2"/>
<evidence type="ECO:0000256" key="5">
    <source>
        <dbReference type="ARBA" id="ARBA00022801"/>
    </source>
</evidence>
<comment type="function">
    <text evidence="1 6">Removes the N-terminal methionine from nascent proteins. The N-terminal methionine is often cleaved when the second residue in the primary sequence is small and uncharged (Met-Ala-, Cys, Gly, Pro, Ser, Thr, or Val). Requires deformylation of the N(alpha)-formylated initiator methionine before it can be hydrolyzed.</text>
</comment>
<dbReference type="Pfam" id="PF00557">
    <property type="entry name" value="Peptidase_M24"/>
    <property type="match status" value="1"/>
</dbReference>
<keyword evidence="3 6" id="KW-0645">Protease</keyword>
<evidence type="ECO:0000256" key="6">
    <source>
        <dbReference type="HAMAP-Rule" id="MF_01974"/>
    </source>
</evidence>
<dbReference type="AlphaFoldDB" id="A0A398DN75"/>
<gene>
    <name evidence="6 9" type="primary">map</name>
    <name evidence="9" type="ORF">SMC1_05655</name>
</gene>
<name>A0A398DN75_9BACT</name>
<feature type="binding site" evidence="6">
    <location>
        <position position="94"/>
    </location>
    <ligand>
        <name>substrate</name>
    </ligand>
</feature>
<keyword evidence="2 6" id="KW-0031">Aminopeptidase</keyword>
<evidence type="ECO:0000256" key="3">
    <source>
        <dbReference type="ARBA" id="ARBA00022670"/>
    </source>
</evidence>
<feature type="binding site" evidence="6">
    <location>
        <position position="111"/>
    </location>
    <ligand>
        <name>a divalent metal cation</name>
        <dbReference type="ChEBI" id="CHEBI:60240"/>
        <label>1</label>
    </ligand>
</feature>
<dbReference type="InterPro" id="IPR001714">
    <property type="entry name" value="Pept_M24_MAP"/>
</dbReference>
<evidence type="ECO:0000256" key="4">
    <source>
        <dbReference type="ARBA" id="ARBA00022723"/>
    </source>
</evidence>
<dbReference type="GO" id="GO:0005829">
    <property type="term" value="C:cytosol"/>
    <property type="evidence" value="ECO:0007669"/>
    <property type="project" value="TreeGrafter"/>
</dbReference>
<dbReference type="InterPro" id="IPR000994">
    <property type="entry name" value="Pept_M24"/>
</dbReference>
<dbReference type="EMBL" id="QXIY01000023">
    <property type="protein sequence ID" value="RIE16655.1"/>
    <property type="molecule type" value="Genomic_DNA"/>
</dbReference>
<keyword evidence="10" id="KW-1185">Reference proteome</keyword>
<dbReference type="GO" id="GO:0070006">
    <property type="term" value="F:metalloaminopeptidase activity"/>
    <property type="evidence" value="ECO:0007669"/>
    <property type="project" value="UniProtKB-UniRule"/>
</dbReference>
<dbReference type="Proteomes" id="UP000266113">
    <property type="component" value="Unassembled WGS sequence"/>
</dbReference>
<comment type="catalytic activity">
    <reaction evidence="6 7">
        <text>Release of N-terminal amino acids, preferentially methionine, from peptides and arylamides.</text>
        <dbReference type="EC" id="3.4.11.18"/>
    </reaction>
</comment>
<evidence type="ECO:0000313" key="9">
    <source>
        <dbReference type="EMBL" id="RIE16655.1"/>
    </source>
</evidence>
<dbReference type="PANTHER" id="PTHR43330:SF27">
    <property type="entry name" value="METHIONINE AMINOPEPTIDASE"/>
    <property type="match status" value="1"/>
</dbReference>
<evidence type="ECO:0000256" key="2">
    <source>
        <dbReference type="ARBA" id="ARBA00022438"/>
    </source>
</evidence>
<feature type="binding site" evidence="6">
    <location>
        <position position="122"/>
    </location>
    <ligand>
        <name>a divalent metal cation</name>
        <dbReference type="ChEBI" id="CHEBI:60240"/>
        <label>1</label>
    </ligand>
</feature>
<feature type="binding site" evidence="6">
    <location>
        <position position="185"/>
    </location>
    <ligand>
        <name>a divalent metal cation</name>
        <dbReference type="ChEBI" id="CHEBI:60240"/>
        <label>2</label>
        <note>catalytic</note>
    </ligand>
</feature>
<dbReference type="InterPro" id="IPR002467">
    <property type="entry name" value="Pept_M24A_MAP1"/>
</dbReference>
<dbReference type="InterPro" id="IPR036005">
    <property type="entry name" value="Creatinase/aminopeptidase-like"/>
</dbReference>
<accession>A0A398DN75</accession>
<dbReference type="Gene3D" id="3.90.230.10">
    <property type="entry name" value="Creatinase/methionine aminopeptidase superfamily"/>
    <property type="match status" value="1"/>
</dbReference>
<sequence length="265" mass="28362">MEPVIRVLFLPGYRGLLVIRLKSASDIEHLRVSGGKLGEVLRQIGEMVSPGVTTRELDHAAEIRIRELGAKPAFLHYSGYPATLCVSINEQVIHGIPGHRVLNSGDVVSLDLGLIYEGYYADSAITVACGPVAPRDKELIETTRRSLYAGIDAVHVGARLGDIGHAVQQVAEAQGMSVVRDYVGHGVGKELHEDPEVPNYGRAGTGITLKEGLVIAIEPMVNAGSSAVRVLNDDWTVVTVDGQKSAHFEHTIAVTAQGPVILTQL</sequence>
<comment type="subunit">
    <text evidence="6">Monomer.</text>
</comment>
<keyword evidence="4 6" id="KW-0479">Metal-binding</keyword>
<dbReference type="NCBIfam" id="TIGR00500">
    <property type="entry name" value="met_pdase_I"/>
    <property type="match status" value="1"/>
</dbReference>
<dbReference type="PANTHER" id="PTHR43330">
    <property type="entry name" value="METHIONINE AMINOPEPTIDASE"/>
    <property type="match status" value="1"/>
</dbReference>
<evidence type="ECO:0000256" key="7">
    <source>
        <dbReference type="RuleBase" id="RU003653"/>
    </source>
</evidence>
<dbReference type="PRINTS" id="PR00599">
    <property type="entry name" value="MAPEPTIDASE"/>
</dbReference>
<comment type="cofactor">
    <cofactor evidence="6">
        <name>Co(2+)</name>
        <dbReference type="ChEBI" id="CHEBI:48828"/>
    </cofactor>
    <cofactor evidence="6">
        <name>Zn(2+)</name>
        <dbReference type="ChEBI" id="CHEBI:29105"/>
    </cofactor>
    <cofactor evidence="6">
        <name>Mn(2+)</name>
        <dbReference type="ChEBI" id="CHEBI:29035"/>
    </cofactor>
    <cofactor evidence="6">
        <name>Fe(2+)</name>
        <dbReference type="ChEBI" id="CHEBI:29033"/>
    </cofactor>
    <text evidence="6">Binds 2 divalent metal cations per subunit. Has a high-affinity and a low affinity metal-binding site. The true nature of the physiological cofactor is under debate. The enzyme is active with cobalt, zinc, manganese or divalent iron ions. Most likely, methionine aminopeptidases function as mononuclear Fe(2+)-metalloproteases under physiological conditions, and the catalytically relevant metal-binding site has been assigned to the histidine-containing high-affinity site.</text>
</comment>
<keyword evidence="5 6" id="KW-0378">Hydrolase</keyword>
<feature type="binding site" evidence="6">
    <location>
        <position position="122"/>
    </location>
    <ligand>
        <name>a divalent metal cation</name>
        <dbReference type="ChEBI" id="CHEBI:60240"/>
        <label>2</label>
        <note>catalytic</note>
    </ligand>
</feature>
<feature type="binding site" evidence="6">
    <location>
        <position position="218"/>
    </location>
    <ligand>
        <name>a divalent metal cation</name>
        <dbReference type="ChEBI" id="CHEBI:60240"/>
        <label>2</label>
        <note>catalytic</note>
    </ligand>
</feature>
<comment type="caution">
    <text evidence="9">The sequence shown here is derived from an EMBL/GenBank/DDBJ whole genome shotgun (WGS) entry which is preliminary data.</text>
</comment>
<dbReference type="SUPFAM" id="SSF55920">
    <property type="entry name" value="Creatinase/aminopeptidase"/>
    <property type="match status" value="1"/>
</dbReference>
<feature type="binding site" evidence="6">
    <location>
        <position position="249"/>
    </location>
    <ligand>
        <name>a divalent metal cation</name>
        <dbReference type="ChEBI" id="CHEBI:60240"/>
        <label>1</label>
    </ligand>
</feature>
<dbReference type="GO" id="GO:0046872">
    <property type="term" value="F:metal ion binding"/>
    <property type="evidence" value="ECO:0007669"/>
    <property type="project" value="UniProtKB-UniRule"/>
</dbReference>
<dbReference type="GO" id="GO:0004239">
    <property type="term" value="F:initiator methionyl aminopeptidase activity"/>
    <property type="evidence" value="ECO:0007669"/>
    <property type="project" value="UniProtKB-UniRule"/>
</dbReference>
<comment type="similarity">
    <text evidence="6">Belongs to the peptidase M24A family. Methionine aminopeptidase type 1 subfamily.</text>
</comment>
<evidence type="ECO:0000256" key="1">
    <source>
        <dbReference type="ARBA" id="ARBA00002521"/>
    </source>
</evidence>
<feature type="binding site" evidence="6">
    <location>
        <position position="192"/>
    </location>
    <ligand>
        <name>substrate</name>
    </ligand>
</feature>
<feature type="binding site" evidence="6">
    <location>
        <position position="249"/>
    </location>
    <ligand>
        <name>a divalent metal cation</name>
        <dbReference type="ChEBI" id="CHEBI:60240"/>
        <label>2</label>
        <note>catalytic</note>
    </ligand>
</feature>
<feature type="domain" description="Peptidase M24" evidence="8">
    <location>
        <begin position="29"/>
        <end position="256"/>
    </location>
</feature>